<organism evidence="3 4">
    <name type="scientific">Agromyces cerinus subsp. cerinus</name>
    <dbReference type="NCBI Taxonomy" id="232089"/>
    <lineage>
        <taxon>Bacteria</taxon>
        <taxon>Bacillati</taxon>
        <taxon>Actinomycetota</taxon>
        <taxon>Actinomycetes</taxon>
        <taxon>Micrococcales</taxon>
        <taxon>Microbacteriaceae</taxon>
        <taxon>Agromyces</taxon>
    </lineage>
</organism>
<dbReference type="Pfam" id="PF02698">
    <property type="entry name" value="DUF218"/>
    <property type="match status" value="1"/>
</dbReference>
<evidence type="ECO:0000256" key="1">
    <source>
        <dbReference type="SAM" id="Phobius"/>
    </source>
</evidence>
<evidence type="ECO:0000313" key="4">
    <source>
        <dbReference type="Proteomes" id="UP000184699"/>
    </source>
</evidence>
<sequence length="208" mass="22925">MTDAAFSFVWRRYSRRVRLLPLAVPIAAVIGLVAWAELVHRRSSGRRLGSDARSGTTEAVVVLGYRNRGGRANSLNRYRVRAGLRSQDPRARESVLVLCGGGVASATPEAELMASYARRRGYTGPMRLDRDSATTWENIRNAIPLIEDADTIKIVSNSLHAEKGRAFLWKLRPDLAGRLVRAEDHRFGELALVKPLAAVLGLRSPRGA</sequence>
<keyword evidence="1" id="KW-1133">Transmembrane helix</keyword>
<dbReference type="AlphaFoldDB" id="A0A1N6E1D1"/>
<dbReference type="Proteomes" id="UP000184699">
    <property type="component" value="Unassembled WGS sequence"/>
</dbReference>
<keyword evidence="4" id="KW-1185">Reference proteome</keyword>
<keyword evidence="1" id="KW-0812">Transmembrane</keyword>
<gene>
    <name evidence="3" type="ORF">SAMN05443544_0975</name>
</gene>
<feature type="transmembrane region" description="Helical" evidence="1">
    <location>
        <begin position="20"/>
        <end position="39"/>
    </location>
</feature>
<feature type="domain" description="DUF218" evidence="2">
    <location>
        <begin position="58"/>
        <end position="165"/>
    </location>
</feature>
<dbReference type="InterPro" id="IPR003848">
    <property type="entry name" value="DUF218"/>
</dbReference>
<name>A0A1N6E1D1_9MICO</name>
<evidence type="ECO:0000313" key="3">
    <source>
        <dbReference type="EMBL" id="SIN76838.1"/>
    </source>
</evidence>
<dbReference type="EMBL" id="FSRJ01000001">
    <property type="protein sequence ID" value="SIN76838.1"/>
    <property type="molecule type" value="Genomic_DNA"/>
</dbReference>
<accession>A0A1N6E1D1</accession>
<protein>
    <submittedName>
        <fullName evidence="3">DUF218 domain-containing protein</fullName>
    </submittedName>
</protein>
<evidence type="ECO:0000259" key="2">
    <source>
        <dbReference type="Pfam" id="PF02698"/>
    </source>
</evidence>
<reference evidence="4" key="1">
    <citation type="submission" date="2016-11" db="EMBL/GenBank/DDBJ databases">
        <authorList>
            <person name="Varghese N."/>
            <person name="Submissions S."/>
        </authorList>
    </citation>
    <scope>NUCLEOTIDE SEQUENCE [LARGE SCALE GENOMIC DNA]</scope>
    <source>
        <strain evidence="4">DSM 8595</strain>
    </source>
</reference>
<keyword evidence="1" id="KW-0472">Membrane</keyword>
<dbReference type="STRING" id="232089.SAMN05443544_0975"/>
<proteinExistence type="predicted"/>
<dbReference type="CDD" id="cd06259">
    <property type="entry name" value="YdcF-like"/>
    <property type="match status" value="1"/>
</dbReference>